<accession>A0ABY6DJP8</accession>
<dbReference type="Pfam" id="PF03692">
    <property type="entry name" value="CxxCxxCC"/>
    <property type="match status" value="1"/>
</dbReference>
<dbReference type="Proteomes" id="UP001061302">
    <property type="component" value="Chromosome"/>
</dbReference>
<dbReference type="RefSeq" id="WP_263122872.1">
    <property type="nucleotide sequence ID" value="NZ_CP106753.1"/>
</dbReference>
<name>A0ABY6DJP8_9NEIS</name>
<gene>
    <name evidence="1" type="ORF">N8I74_10030</name>
</gene>
<evidence type="ECO:0000313" key="2">
    <source>
        <dbReference type="Proteomes" id="UP001061302"/>
    </source>
</evidence>
<sequence length="220" mass="23322">MLSEQEQAAFLQATQAVQQAVHRQLQARRDGDAPVRFVINLQRGVDRVCDEAGASGAQPACRAGCSHCCHRRVAALEPEVFRIAQALAEAPQALPGWIAVLRWHAAAATAIPEGRYWLACPFLRQGLCAIYDLRPAVCRKGHSLDAAACAAPDGDTVPQRLDLIARAEAMINGTALGYRAAGLSAGSLPLGPAVLLALTDPTAQSRWLQGEAVFSGLPRG</sequence>
<keyword evidence="2" id="KW-1185">Reference proteome</keyword>
<dbReference type="EMBL" id="CP106753">
    <property type="protein sequence ID" value="UXY13661.1"/>
    <property type="molecule type" value="Genomic_DNA"/>
</dbReference>
<reference evidence="1" key="1">
    <citation type="submission" date="2022-10" db="EMBL/GenBank/DDBJ databases">
        <title>Chitiniphilus purpureus sp. nov., a novel chitin-degrading bacterium isolated from crawfish pond sediment.</title>
        <authorList>
            <person name="Li K."/>
        </authorList>
    </citation>
    <scope>NUCLEOTIDE SEQUENCE</scope>
    <source>
        <strain evidence="1">CD1</strain>
    </source>
</reference>
<protein>
    <submittedName>
        <fullName evidence="1">YkgJ family cysteine cluster protein</fullName>
    </submittedName>
</protein>
<evidence type="ECO:0000313" key="1">
    <source>
        <dbReference type="EMBL" id="UXY13661.1"/>
    </source>
</evidence>
<proteinExistence type="predicted"/>
<dbReference type="InterPro" id="IPR005358">
    <property type="entry name" value="Puta_zinc/iron-chelating_dom"/>
</dbReference>
<organism evidence="1 2">
    <name type="scientific">Chitiniphilus purpureus</name>
    <dbReference type="NCBI Taxonomy" id="2981137"/>
    <lineage>
        <taxon>Bacteria</taxon>
        <taxon>Pseudomonadati</taxon>
        <taxon>Pseudomonadota</taxon>
        <taxon>Betaproteobacteria</taxon>
        <taxon>Neisseriales</taxon>
        <taxon>Chitinibacteraceae</taxon>
        <taxon>Chitiniphilus</taxon>
    </lineage>
</organism>